<reference evidence="1 2" key="2">
    <citation type="journal article" date="2022" name="Mol. Biol. Evol.">
        <title>Comparative Genomics Reveals Insights into the Divergent Evolution of Astigmatic Mites and Household Pest Adaptations.</title>
        <authorList>
            <person name="Xiong Q."/>
            <person name="Wan A.T."/>
            <person name="Liu X."/>
            <person name="Fung C.S."/>
            <person name="Xiao X."/>
            <person name="Malainual N."/>
            <person name="Hou J."/>
            <person name="Wang L."/>
            <person name="Wang M."/>
            <person name="Yang K.Y."/>
            <person name="Cui Y."/>
            <person name="Leung E.L."/>
            <person name="Nong W."/>
            <person name="Shin S.K."/>
            <person name="Au S.W."/>
            <person name="Jeong K.Y."/>
            <person name="Chew F.T."/>
            <person name="Hui J.H."/>
            <person name="Leung T.F."/>
            <person name="Tungtrongchitr A."/>
            <person name="Zhong N."/>
            <person name="Liu Z."/>
            <person name="Tsui S.K."/>
        </authorList>
    </citation>
    <scope>NUCLEOTIDE SEQUENCE [LARGE SCALE GENOMIC DNA]</scope>
    <source>
        <strain evidence="1">Derp</strain>
    </source>
</reference>
<dbReference type="Proteomes" id="UP000887458">
    <property type="component" value="Unassembled WGS sequence"/>
</dbReference>
<reference evidence="1 2" key="1">
    <citation type="journal article" date="2018" name="J. Allergy Clin. Immunol.">
        <title>High-quality assembly of Dermatophagoides pteronyssinus genome and transcriptome reveals a wide range of novel allergens.</title>
        <authorList>
            <person name="Liu X.Y."/>
            <person name="Yang K.Y."/>
            <person name="Wang M.Q."/>
            <person name="Kwok J.S."/>
            <person name="Zeng X."/>
            <person name="Yang Z."/>
            <person name="Xiao X.J."/>
            <person name="Lau C.P."/>
            <person name="Li Y."/>
            <person name="Huang Z.M."/>
            <person name="Ba J.G."/>
            <person name="Yim A.K."/>
            <person name="Ouyang C.Y."/>
            <person name="Ngai S.M."/>
            <person name="Chan T.F."/>
            <person name="Leung E.L."/>
            <person name="Liu L."/>
            <person name="Liu Z.G."/>
            <person name="Tsui S.K."/>
        </authorList>
    </citation>
    <scope>NUCLEOTIDE SEQUENCE [LARGE SCALE GENOMIC DNA]</scope>
    <source>
        <strain evidence="1">Derp</strain>
    </source>
</reference>
<protein>
    <submittedName>
        <fullName evidence="1">Uncharacterized protein</fullName>
    </submittedName>
</protein>
<gene>
    <name evidence="1" type="ORF">DERP_008081</name>
</gene>
<sequence>MKRKLIMEILPKNSINDEKRKKSFRCCSRGRGRCNESSEFFHGKNRHSISYHIYLYDSSINFIFQIIVVIYQI</sequence>
<evidence type="ECO:0000313" key="1">
    <source>
        <dbReference type="EMBL" id="KAH9422818.1"/>
    </source>
</evidence>
<accession>A0ABQ8JJP2</accession>
<keyword evidence="2" id="KW-1185">Reference proteome</keyword>
<proteinExistence type="predicted"/>
<organism evidence="1 2">
    <name type="scientific">Dermatophagoides pteronyssinus</name>
    <name type="common">European house dust mite</name>
    <dbReference type="NCBI Taxonomy" id="6956"/>
    <lineage>
        <taxon>Eukaryota</taxon>
        <taxon>Metazoa</taxon>
        <taxon>Ecdysozoa</taxon>
        <taxon>Arthropoda</taxon>
        <taxon>Chelicerata</taxon>
        <taxon>Arachnida</taxon>
        <taxon>Acari</taxon>
        <taxon>Acariformes</taxon>
        <taxon>Sarcoptiformes</taxon>
        <taxon>Astigmata</taxon>
        <taxon>Psoroptidia</taxon>
        <taxon>Analgoidea</taxon>
        <taxon>Pyroglyphidae</taxon>
        <taxon>Dermatophagoidinae</taxon>
        <taxon>Dermatophagoides</taxon>
    </lineage>
</organism>
<dbReference type="EMBL" id="NJHN03000035">
    <property type="protein sequence ID" value="KAH9422818.1"/>
    <property type="molecule type" value="Genomic_DNA"/>
</dbReference>
<name>A0ABQ8JJP2_DERPT</name>
<comment type="caution">
    <text evidence="1">The sequence shown here is derived from an EMBL/GenBank/DDBJ whole genome shotgun (WGS) entry which is preliminary data.</text>
</comment>
<evidence type="ECO:0000313" key="2">
    <source>
        <dbReference type="Proteomes" id="UP000887458"/>
    </source>
</evidence>